<reference evidence="1 2" key="1">
    <citation type="journal article" date="2024" name="G3 (Bethesda)">
        <title>Genome assembly of Hibiscus sabdariffa L. provides insights into metabolisms of medicinal natural products.</title>
        <authorList>
            <person name="Kim T."/>
        </authorList>
    </citation>
    <scope>NUCLEOTIDE SEQUENCE [LARGE SCALE GENOMIC DNA]</scope>
    <source>
        <strain evidence="1">TK-2024</strain>
        <tissue evidence="1">Old leaves</tissue>
    </source>
</reference>
<dbReference type="InterPro" id="IPR007750">
    <property type="entry name" value="DUF674"/>
</dbReference>
<name>A0ABR2PWH2_9ROSI</name>
<evidence type="ECO:0000313" key="2">
    <source>
        <dbReference type="Proteomes" id="UP001396334"/>
    </source>
</evidence>
<dbReference type="PANTHER" id="PTHR33103:SF110">
    <property type="entry name" value="DUF674 FAMILY PROTEIN"/>
    <property type="match status" value="1"/>
</dbReference>
<proteinExistence type="predicted"/>
<keyword evidence="2" id="KW-1185">Reference proteome</keyword>
<comment type="caution">
    <text evidence="1">The sequence shown here is derived from an EMBL/GenBank/DDBJ whole genome shotgun (WGS) entry which is preliminary data.</text>
</comment>
<organism evidence="1 2">
    <name type="scientific">Hibiscus sabdariffa</name>
    <name type="common">roselle</name>
    <dbReference type="NCBI Taxonomy" id="183260"/>
    <lineage>
        <taxon>Eukaryota</taxon>
        <taxon>Viridiplantae</taxon>
        <taxon>Streptophyta</taxon>
        <taxon>Embryophyta</taxon>
        <taxon>Tracheophyta</taxon>
        <taxon>Spermatophyta</taxon>
        <taxon>Magnoliopsida</taxon>
        <taxon>eudicotyledons</taxon>
        <taxon>Gunneridae</taxon>
        <taxon>Pentapetalae</taxon>
        <taxon>rosids</taxon>
        <taxon>malvids</taxon>
        <taxon>Malvales</taxon>
        <taxon>Malvaceae</taxon>
        <taxon>Malvoideae</taxon>
        <taxon>Hibiscus</taxon>
    </lineage>
</organism>
<dbReference type="EMBL" id="JBBPBN010000050">
    <property type="protein sequence ID" value="KAK8992772.1"/>
    <property type="molecule type" value="Genomic_DNA"/>
</dbReference>
<accession>A0ABR2PWH2</accession>
<dbReference type="PANTHER" id="PTHR33103">
    <property type="entry name" value="OS01G0153900 PROTEIN"/>
    <property type="match status" value="1"/>
</dbReference>
<evidence type="ECO:0000313" key="1">
    <source>
        <dbReference type="EMBL" id="KAK8992772.1"/>
    </source>
</evidence>
<protein>
    <submittedName>
        <fullName evidence="1">Uncharacterized protein</fullName>
    </submittedName>
</protein>
<gene>
    <name evidence="1" type="ORF">V6N11_048842</name>
</gene>
<dbReference type="Proteomes" id="UP001396334">
    <property type="component" value="Unassembled WGS sequence"/>
</dbReference>
<dbReference type="Pfam" id="PF05056">
    <property type="entry name" value="DUF674"/>
    <property type="match status" value="1"/>
</dbReference>
<sequence length="144" mass="15385">MSLLLGKQATAGCIGNIYESIENLGNSYMLSEAEKDILLKPLAFNYGAYEPLLILVAGHATAGVRRFLRVGGGFVKEAAAYPVTDDLVVMPMSSISIITLLNRFNVKDVGDLQEKIVGVGIKEGLAVQGGAFCCFPYSGKMDSF</sequence>